<reference evidence="1 2" key="1">
    <citation type="journal article" date="2020" name="BMC Genomics">
        <title>Intraspecific diversification of the crop wild relative Brassica cretica Lam. using demographic model selection.</title>
        <authorList>
            <person name="Kioukis A."/>
            <person name="Michalopoulou V.A."/>
            <person name="Briers L."/>
            <person name="Pirintsos S."/>
            <person name="Studholme D.J."/>
            <person name="Pavlidis P."/>
            <person name="Sarris P.F."/>
        </authorList>
    </citation>
    <scope>NUCLEOTIDE SEQUENCE [LARGE SCALE GENOMIC DNA]</scope>
    <source>
        <strain evidence="2">cv. PFS-1207/04</strain>
    </source>
</reference>
<dbReference type="EMBL" id="QGKV02001556">
    <property type="protein sequence ID" value="KAF3519375.1"/>
    <property type="molecule type" value="Genomic_DNA"/>
</dbReference>
<evidence type="ECO:0000313" key="2">
    <source>
        <dbReference type="Proteomes" id="UP000266723"/>
    </source>
</evidence>
<name>A0ABQ7AY95_BRACR</name>
<proteinExistence type="predicted"/>
<accession>A0ABQ7AY95</accession>
<keyword evidence="2" id="KW-1185">Reference proteome</keyword>
<gene>
    <name evidence="1" type="ORF">DY000_02060004</name>
</gene>
<protein>
    <submittedName>
        <fullName evidence="1">Uncharacterized protein</fullName>
    </submittedName>
</protein>
<sequence>MSAVLLWLPAVANGGDEVSMVTACGGSGDDLRTLYSSTFPFLLTLSSLL</sequence>
<evidence type="ECO:0000313" key="1">
    <source>
        <dbReference type="EMBL" id="KAF3519375.1"/>
    </source>
</evidence>
<dbReference type="Proteomes" id="UP000266723">
    <property type="component" value="Unassembled WGS sequence"/>
</dbReference>
<comment type="caution">
    <text evidence="1">The sequence shown here is derived from an EMBL/GenBank/DDBJ whole genome shotgun (WGS) entry which is preliminary data.</text>
</comment>
<organism evidence="1 2">
    <name type="scientific">Brassica cretica</name>
    <name type="common">Mustard</name>
    <dbReference type="NCBI Taxonomy" id="69181"/>
    <lineage>
        <taxon>Eukaryota</taxon>
        <taxon>Viridiplantae</taxon>
        <taxon>Streptophyta</taxon>
        <taxon>Embryophyta</taxon>
        <taxon>Tracheophyta</taxon>
        <taxon>Spermatophyta</taxon>
        <taxon>Magnoliopsida</taxon>
        <taxon>eudicotyledons</taxon>
        <taxon>Gunneridae</taxon>
        <taxon>Pentapetalae</taxon>
        <taxon>rosids</taxon>
        <taxon>malvids</taxon>
        <taxon>Brassicales</taxon>
        <taxon>Brassicaceae</taxon>
        <taxon>Brassiceae</taxon>
        <taxon>Brassica</taxon>
    </lineage>
</organism>